<keyword evidence="2 7" id="KW-0227">DNA damage</keyword>
<dbReference type="SMART" id="SM00278">
    <property type="entry name" value="HhH1"/>
    <property type="match status" value="2"/>
</dbReference>
<evidence type="ECO:0000256" key="2">
    <source>
        <dbReference type="ARBA" id="ARBA00022763"/>
    </source>
</evidence>
<dbReference type="Gene3D" id="3.40.1440.10">
    <property type="entry name" value="GIY-YIG endonuclease"/>
    <property type="match status" value="1"/>
</dbReference>
<dbReference type="InterPro" id="IPR047296">
    <property type="entry name" value="GIY-YIG_UvrC_Cho"/>
</dbReference>
<proteinExistence type="inferred from homology"/>
<keyword evidence="4 7" id="KW-0267">Excision nuclease</keyword>
<evidence type="ECO:0000256" key="1">
    <source>
        <dbReference type="ARBA" id="ARBA00022490"/>
    </source>
</evidence>
<dbReference type="PROSITE" id="PS50165">
    <property type="entry name" value="UVRC"/>
    <property type="match status" value="1"/>
</dbReference>
<evidence type="ECO:0000256" key="7">
    <source>
        <dbReference type="HAMAP-Rule" id="MF_00203"/>
    </source>
</evidence>
<dbReference type="PANTHER" id="PTHR30562:SF1">
    <property type="entry name" value="UVRABC SYSTEM PROTEIN C"/>
    <property type="match status" value="1"/>
</dbReference>
<feature type="domain" description="GIY-YIG" evidence="9">
    <location>
        <begin position="44"/>
        <end position="123"/>
    </location>
</feature>
<evidence type="ECO:0000256" key="3">
    <source>
        <dbReference type="ARBA" id="ARBA00022769"/>
    </source>
</evidence>
<evidence type="ECO:0000259" key="10">
    <source>
        <dbReference type="PROSITE" id="PS50165"/>
    </source>
</evidence>
<evidence type="ECO:0000256" key="6">
    <source>
        <dbReference type="ARBA" id="ARBA00023236"/>
    </source>
</evidence>
<dbReference type="InterPro" id="IPR050066">
    <property type="entry name" value="UvrABC_protein_C"/>
</dbReference>
<dbReference type="AlphaFoldDB" id="A0A445N0V1"/>
<dbReference type="SMART" id="SM00465">
    <property type="entry name" value="GIYc"/>
    <property type="match status" value="1"/>
</dbReference>
<evidence type="ECO:0000259" key="8">
    <source>
        <dbReference type="PROSITE" id="PS50151"/>
    </source>
</evidence>
<dbReference type="GO" id="GO:0005737">
    <property type="term" value="C:cytoplasm"/>
    <property type="evidence" value="ECO:0007669"/>
    <property type="project" value="UniProtKB-SubCell"/>
</dbReference>
<feature type="domain" description="UvrC family homology region profile" evidence="10">
    <location>
        <begin position="284"/>
        <end position="500"/>
    </location>
</feature>
<dbReference type="EMBL" id="OJIN01000192">
    <property type="protein sequence ID" value="SPD75232.1"/>
    <property type="molecule type" value="Genomic_DNA"/>
</dbReference>
<dbReference type="Pfam" id="PF14520">
    <property type="entry name" value="HHH_5"/>
    <property type="match status" value="1"/>
</dbReference>
<evidence type="ECO:0000259" key="9">
    <source>
        <dbReference type="PROSITE" id="PS50164"/>
    </source>
</evidence>
<reference evidence="11" key="1">
    <citation type="submission" date="2018-01" db="EMBL/GenBank/DDBJ databases">
        <authorList>
            <person name="Regsiter A."/>
            <person name="William W."/>
        </authorList>
    </citation>
    <scope>NUCLEOTIDE SEQUENCE</scope>
    <source>
        <strain evidence="11">TRIP AH-1</strain>
    </source>
</reference>
<dbReference type="FunFam" id="3.40.1440.10:FF:000001">
    <property type="entry name" value="UvrABC system protein C"/>
    <property type="match status" value="1"/>
</dbReference>
<dbReference type="Pfam" id="PF01541">
    <property type="entry name" value="GIY-YIG"/>
    <property type="match status" value="1"/>
</dbReference>
<evidence type="ECO:0000256" key="5">
    <source>
        <dbReference type="ARBA" id="ARBA00023204"/>
    </source>
</evidence>
<comment type="function">
    <text evidence="7">The UvrABC repair system catalyzes the recognition and processing of DNA lesions. UvrC both incises the 5' and 3' sides of the lesion. The N-terminal half is responsible for the 3' incision and the C-terminal half is responsible for the 5' incision.</text>
</comment>
<dbReference type="NCBIfam" id="TIGR00194">
    <property type="entry name" value="uvrC"/>
    <property type="match status" value="1"/>
</dbReference>
<dbReference type="InterPro" id="IPR038476">
    <property type="entry name" value="UvrC_RNase_H_dom_sf"/>
</dbReference>
<evidence type="ECO:0000256" key="4">
    <source>
        <dbReference type="ARBA" id="ARBA00022881"/>
    </source>
</evidence>
<dbReference type="HAMAP" id="MF_00203">
    <property type="entry name" value="UvrC"/>
    <property type="match status" value="1"/>
</dbReference>
<feature type="domain" description="UVR" evidence="8">
    <location>
        <begin position="233"/>
        <end position="268"/>
    </location>
</feature>
<comment type="similarity">
    <text evidence="7">Belongs to the UvrC family.</text>
</comment>
<keyword evidence="1 7" id="KW-0963">Cytoplasm</keyword>
<dbReference type="Gene3D" id="4.10.860.10">
    <property type="entry name" value="UVR domain"/>
    <property type="match status" value="1"/>
</dbReference>
<protein>
    <recommendedName>
        <fullName evidence="7">UvrABC system protein C</fullName>
        <shortName evidence="7">Protein UvrC</shortName>
    </recommendedName>
    <alternativeName>
        <fullName evidence="7">Excinuclease ABC subunit C</fullName>
    </alternativeName>
</protein>
<dbReference type="GO" id="GO:0009381">
    <property type="term" value="F:excinuclease ABC activity"/>
    <property type="evidence" value="ECO:0007669"/>
    <property type="project" value="UniProtKB-UniRule"/>
</dbReference>
<dbReference type="InterPro" id="IPR001943">
    <property type="entry name" value="UVR_dom"/>
</dbReference>
<dbReference type="PANTHER" id="PTHR30562">
    <property type="entry name" value="UVRC/OXIDOREDUCTASE"/>
    <property type="match status" value="1"/>
</dbReference>
<organism evidence="11">
    <name type="scientific">uncultured Desulfobacterium sp</name>
    <dbReference type="NCBI Taxonomy" id="201089"/>
    <lineage>
        <taxon>Bacteria</taxon>
        <taxon>Pseudomonadati</taxon>
        <taxon>Thermodesulfobacteriota</taxon>
        <taxon>Desulfobacteria</taxon>
        <taxon>Desulfobacterales</taxon>
        <taxon>Desulfobacteriaceae</taxon>
        <taxon>Desulfobacterium</taxon>
        <taxon>environmental samples</taxon>
    </lineage>
</organism>
<dbReference type="GO" id="GO:0009380">
    <property type="term" value="C:excinuclease repair complex"/>
    <property type="evidence" value="ECO:0007669"/>
    <property type="project" value="InterPro"/>
</dbReference>
<dbReference type="SUPFAM" id="SSF46600">
    <property type="entry name" value="C-terminal UvrC-binding domain of UvrB"/>
    <property type="match status" value="1"/>
</dbReference>
<dbReference type="PROSITE" id="PS50151">
    <property type="entry name" value="UVR"/>
    <property type="match status" value="1"/>
</dbReference>
<dbReference type="GO" id="GO:0006289">
    <property type="term" value="P:nucleotide-excision repair"/>
    <property type="evidence" value="ECO:0007669"/>
    <property type="project" value="UniProtKB-UniRule"/>
</dbReference>
<dbReference type="Pfam" id="PF08459">
    <property type="entry name" value="UvrC_RNaseH_dom"/>
    <property type="match status" value="1"/>
</dbReference>
<keyword evidence="3 7" id="KW-0228">DNA excision</keyword>
<dbReference type="Gene3D" id="1.10.150.20">
    <property type="entry name" value="5' to 3' exonuclease, C-terminal subdomain"/>
    <property type="match status" value="1"/>
</dbReference>
<dbReference type="PROSITE" id="PS50164">
    <property type="entry name" value="GIY_YIG"/>
    <property type="match status" value="1"/>
</dbReference>
<dbReference type="Pfam" id="PF22920">
    <property type="entry name" value="UvrC_RNaseH"/>
    <property type="match status" value="1"/>
</dbReference>
<accession>A0A445N0V1</accession>
<dbReference type="CDD" id="cd10434">
    <property type="entry name" value="GIY-YIG_UvrC_Cho"/>
    <property type="match status" value="1"/>
</dbReference>
<dbReference type="SUPFAM" id="SSF82771">
    <property type="entry name" value="GIY-YIG endonuclease"/>
    <property type="match status" value="1"/>
</dbReference>
<keyword evidence="5 7" id="KW-0234">DNA repair</keyword>
<dbReference type="InterPro" id="IPR003583">
    <property type="entry name" value="Hlx-hairpin-Hlx_DNA-bd_motif"/>
</dbReference>
<dbReference type="SUPFAM" id="SSF47781">
    <property type="entry name" value="RuvA domain 2-like"/>
    <property type="match status" value="1"/>
</dbReference>
<comment type="subunit">
    <text evidence="7">Interacts with UvrB in an incision complex.</text>
</comment>
<gene>
    <name evidence="7 11" type="primary">uvrC</name>
    <name evidence="11" type="ORF">PITCH_A50034</name>
</gene>
<keyword evidence="6 7" id="KW-0742">SOS response</keyword>
<dbReference type="InterPro" id="IPR010994">
    <property type="entry name" value="RuvA_2-like"/>
</dbReference>
<dbReference type="InterPro" id="IPR001162">
    <property type="entry name" value="UvrC_RNase_H_dom"/>
</dbReference>
<name>A0A445N0V1_9BACT</name>
<dbReference type="GO" id="GO:0009432">
    <property type="term" value="P:SOS response"/>
    <property type="evidence" value="ECO:0007669"/>
    <property type="project" value="UniProtKB-UniRule"/>
</dbReference>
<evidence type="ECO:0000313" key="11">
    <source>
        <dbReference type="EMBL" id="SPD75232.1"/>
    </source>
</evidence>
<dbReference type="GO" id="GO:0003677">
    <property type="term" value="F:DNA binding"/>
    <property type="evidence" value="ECO:0007669"/>
    <property type="project" value="UniProtKB-UniRule"/>
</dbReference>
<dbReference type="Gene3D" id="3.30.420.340">
    <property type="entry name" value="UvrC, RNAse H endonuclease domain"/>
    <property type="match status" value="1"/>
</dbReference>
<dbReference type="InterPro" id="IPR000305">
    <property type="entry name" value="GIY-YIG_endonuc"/>
</dbReference>
<dbReference type="InterPro" id="IPR035901">
    <property type="entry name" value="GIY-YIG_endonuc_sf"/>
</dbReference>
<dbReference type="InterPro" id="IPR004791">
    <property type="entry name" value="UvrC"/>
</dbReference>
<dbReference type="Pfam" id="PF02151">
    <property type="entry name" value="UVR"/>
    <property type="match status" value="1"/>
</dbReference>
<comment type="subcellular location">
    <subcellularLocation>
        <location evidence="7">Cytoplasm</location>
    </subcellularLocation>
</comment>
<dbReference type="InterPro" id="IPR036876">
    <property type="entry name" value="UVR_dom_sf"/>
</dbReference>
<sequence>MYLLDWGNQYHLLFYCATKLDFMDQSPHLKYELEPERLRQVLPDSPGVYCFRDSADKVIYVGKAKDLKKRVLSYFRPDEYLADKTILMMKRANSLDFIITSTEQEAFILESSLIKRHLPRYNVILRDDKQYPCLKLDINEPYPRLRIVRRIKKDGAVYFGPFPSAGALRSTHNIIDRVFKLRKCLDQGLPRRTRPCLNFQMGRCLGPCTNDVPVEKYQEIVRQVRLFLDGRNTELISQLNSEMKEASESLDFERAAGIRDQIRDIEKTVERQHVVSSKLEDKDVIGLSQRSDQYQVAGLFVRKGYVVGSRNYYLRNQGGSPSEVMESFLKQYYSNGPLIPGQILISEPIEDLDAISNWLCGLAGKKVVIHRPHRGEGLRLLQMAIANAERLLAGRMESGDETLLSQVQQWLKLSRPPRSIEGLDISNIHGDEAVGAVVSFVDGLPYRQGYRNYRIRAIEGIDDYGMMTELVQRRMGKGEPPDLFLVDGGRGHLSCVKAVLDRLGDEAGPDVVSIAKPDEGRGEKYDKIYLPDRKNPLALSSDHPVLLLLMRIRDEAHRRAVSYHRKLRSKGRAASELDQIPGIGPKKRNALLKRFGSIAEVEKAGIDKLKEVPGISQSLAEAVLSYFKKPG</sequence>